<dbReference type="InterPro" id="IPR043502">
    <property type="entry name" value="DNA/RNA_pol_sf"/>
</dbReference>
<keyword evidence="3" id="KW-1185">Reference proteome</keyword>
<sequence length="377" mass="41197">MRKDGPPLSGSSQPKSVFNSRSTEKGFQPRSEGFHLGSSTKPGSSLAIDSGQSNSRERGVRSLSRTEWEERRKKGLCFRCGQQFGPTHKCPEGKLRILLLGDDEIDSSEGAHWLLEADGTGEPPDSTLTGTCLALESAGLLVDTGGAKTLRFEGELQGISVSMMVDSGATHNFVSQRLVLALGLPVCSNGLVTILGEVVHDWQKAWMKFTHEGHSVMLHGNTWQQPVKAGLNQWLATNDVLAPPTSGHSQLTISNPSSLTPVQLSDISTILTFFESIFLPPSGLPPLRSHAHSIILNSSAPVCVRPYRYPHIQKSEIERQVSELLQLGMIRPSKSSYSSPVILVQKKDNSWRMCVDYHALNEAIVPDKYPIPVVDEL</sequence>
<accession>A0A5N6N6E6</accession>
<proteinExistence type="predicted"/>
<dbReference type="PANTHER" id="PTHR15503:SF22">
    <property type="entry name" value="TRANSPOSON TY3-I GAG POLYPROTEIN"/>
    <property type="match status" value="1"/>
</dbReference>
<evidence type="ECO:0000313" key="2">
    <source>
        <dbReference type="EMBL" id="KAD4385333.1"/>
    </source>
</evidence>
<comment type="caution">
    <text evidence="2">The sequence shown here is derived from an EMBL/GenBank/DDBJ whole genome shotgun (WGS) entry which is preliminary data.</text>
</comment>
<name>A0A5N6N6E6_9ASTR</name>
<feature type="compositionally biased region" description="Polar residues" evidence="1">
    <location>
        <begin position="9"/>
        <end position="21"/>
    </location>
</feature>
<feature type="compositionally biased region" description="Basic and acidic residues" evidence="1">
    <location>
        <begin position="55"/>
        <end position="66"/>
    </location>
</feature>
<dbReference type="InterPro" id="IPR032567">
    <property type="entry name" value="RTL1-rel"/>
</dbReference>
<gene>
    <name evidence="2" type="ORF">E3N88_25501</name>
</gene>
<protein>
    <submittedName>
        <fullName evidence="2">Uncharacterized protein</fullName>
    </submittedName>
</protein>
<dbReference type="OrthoDB" id="6423099at2759"/>
<dbReference type="PANTHER" id="PTHR15503">
    <property type="entry name" value="LDOC1 RELATED"/>
    <property type="match status" value="1"/>
</dbReference>
<dbReference type="AlphaFoldDB" id="A0A5N6N6E6"/>
<feature type="region of interest" description="Disordered" evidence="1">
    <location>
        <begin position="1"/>
        <end position="66"/>
    </location>
</feature>
<dbReference type="Gene3D" id="3.10.10.10">
    <property type="entry name" value="HIV Type 1 Reverse Transcriptase, subunit A, domain 1"/>
    <property type="match status" value="1"/>
</dbReference>
<dbReference type="Proteomes" id="UP000326396">
    <property type="component" value="Linkage Group LG3"/>
</dbReference>
<dbReference type="SUPFAM" id="SSF56672">
    <property type="entry name" value="DNA/RNA polymerases"/>
    <property type="match status" value="1"/>
</dbReference>
<evidence type="ECO:0000313" key="3">
    <source>
        <dbReference type="Proteomes" id="UP000326396"/>
    </source>
</evidence>
<dbReference type="CDD" id="cd00303">
    <property type="entry name" value="retropepsin_like"/>
    <property type="match status" value="1"/>
</dbReference>
<dbReference type="EMBL" id="SZYD01000013">
    <property type="protein sequence ID" value="KAD4385333.1"/>
    <property type="molecule type" value="Genomic_DNA"/>
</dbReference>
<reference evidence="2 3" key="1">
    <citation type="submission" date="2019-05" db="EMBL/GenBank/DDBJ databases">
        <title>Mikania micrantha, genome provides insights into the molecular mechanism of rapid growth.</title>
        <authorList>
            <person name="Liu B."/>
        </authorList>
    </citation>
    <scope>NUCLEOTIDE SEQUENCE [LARGE SCALE GENOMIC DNA]</scope>
    <source>
        <strain evidence="2">NLD-2019</strain>
        <tissue evidence="2">Leaf</tissue>
    </source>
</reference>
<dbReference type="Gene3D" id="2.40.70.10">
    <property type="entry name" value="Acid Proteases"/>
    <property type="match status" value="1"/>
</dbReference>
<dbReference type="InterPro" id="IPR021109">
    <property type="entry name" value="Peptidase_aspartic_dom_sf"/>
</dbReference>
<evidence type="ECO:0000256" key="1">
    <source>
        <dbReference type="SAM" id="MobiDB-lite"/>
    </source>
</evidence>
<organism evidence="2 3">
    <name type="scientific">Mikania micrantha</name>
    <name type="common">bitter vine</name>
    <dbReference type="NCBI Taxonomy" id="192012"/>
    <lineage>
        <taxon>Eukaryota</taxon>
        <taxon>Viridiplantae</taxon>
        <taxon>Streptophyta</taxon>
        <taxon>Embryophyta</taxon>
        <taxon>Tracheophyta</taxon>
        <taxon>Spermatophyta</taxon>
        <taxon>Magnoliopsida</taxon>
        <taxon>eudicotyledons</taxon>
        <taxon>Gunneridae</taxon>
        <taxon>Pentapetalae</taxon>
        <taxon>asterids</taxon>
        <taxon>campanulids</taxon>
        <taxon>Asterales</taxon>
        <taxon>Asteraceae</taxon>
        <taxon>Asteroideae</taxon>
        <taxon>Heliantheae alliance</taxon>
        <taxon>Eupatorieae</taxon>
        <taxon>Mikania</taxon>
    </lineage>
</organism>